<keyword evidence="1" id="KW-0472">Membrane</keyword>
<organism evidence="2 3">
    <name type="scientific">Linum trigynum</name>
    <dbReference type="NCBI Taxonomy" id="586398"/>
    <lineage>
        <taxon>Eukaryota</taxon>
        <taxon>Viridiplantae</taxon>
        <taxon>Streptophyta</taxon>
        <taxon>Embryophyta</taxon>
        <taxon>Tracheophyta</taxon>
        <taxon>Spermatophyta</taxon>
        <taxon>Magnoliopsida</taxon>
        <taxon>eudicotyledons</taxon>
        <taxon>Gunneridae</taxon>
        <taxon>Pentapetalae</taxon>
        <taxon>rosids</taxon>
        <taxon>fabids</taxon>
        <taxon>Malpighiales</taxon>
        <taxon>Linaceae</taxon>
        <taxon>Linum</taxon>
    </lineage>
</organism>
<feature type="transmembrane region" description="Helical" evidence="1">
    <location>
        <begin position="6"/>
        <end position="23"/>
    </location>
</feature>
<keyword evidence="1" id="KW-0812">Transmembrane</keyword>
<proteinExistence type="predicted"/>
<evidence type="ECO:0000313" key="2">
    <source>
        <dbReference type="EMBL" id="CAL1407515.1"/>
    </source>
</evidence>
<evidence type="ECO:0000256" key="1">
    <source>
        <dbReference type="SAM" id="Phobius"/>
    </source>
</evidence>
<dbReference type="AlphaFoldDB" id="A0AAV2GCU8"/>
<keyword evidence="3" id="KW-1185">Reference proteome</keyword>
<dbReference type="EMBL" id="OZ034821">
    <property type="protein sequence ID" value="CAL1407515.1"/>
    <property type="molecule type" value="Genomic_DNA"/>
</dbReference>
<accession>A0AAV2GCU8</accession>
<evidence type="ECO:0000313" key="3">
    <source>
        <dbReference type="Proteomes" id="UP001497516"/>
    </source>
</evidence>
<name>A0AAV2GCU8_9ROSI</name>
<gene>
    <name evidence="2" type="ORF">LTRI10_LOCUS47176</name>
</gene>
<keyword evidence="1" id="KW-1133">Transmembrane helix</keyword>
<reference evidence="2 3" key="1">
    <citation type="submission" date="2024-04" db="EMBL/GenBank/DDBJ databases">
        <authorList>
            <person name="Fracassetti M."/>
        </authorList>
    </citation>
    <scope>NUCLEOTIDE SEQUENCE [LARGE SCALE GENOMIC DNA]</scope>
</reference>
<dbReference type="Proteomes" id="UP001497516">
    <property type="component" value="Chromosome 8"/>
</dbReference>
<sequence>MGGDDIVIRSLIWIAIIDWLYFYRLSFKCAKISAWKSSSWVGVVLLEEGGCVATLSWLTAMVYPGKLRISLSFQPTGC</sequence>
<protein>
    <submittedName>
        <fullName evidence="2">Uncharacterized protein</fullName>
    </submittedName>
</protein>